<dbReference type="EMBL" id="CM016552">
    <property type="protein sequence ID" value="TKW41992.1"/>
    <property type="molecule type" value="Genomic_DNA"/>
</dbReference>
<proteinExistence type="predicted"/>
<dbReference type="Proteomes" id="UP000298652">
    <property type="component" value="Chromosome 1"/>
</dbReference>
<evidence type="ECO:0000256" key="1">
    <source>
        <dbReference type="SAM" id="SignalP"/>
    </source>
</evidence>
<protein>
    <submittedName>
        <fullName evidence="2">Uncharacterized protein</fullName>
    </submittedName>
</protein>
<gene>
    <name evidence="2" type="ORF">SEVIR_1G354550v2</name>
</gene>
<keyword evidence="1" id="KW-0732">Signal</keyword>
<evidence type="ECO:0000313" key="3">
    <source>
        <dbReference type="Proteomes" id="UP000298652"/>
    </source>
</evidence>
<evidence type="ECO:0000313" key="2">
    <source>
        <dbReference type="EMBL" id="TKW41992.1"/>
    </source>
</evidence>
<name>A0A4U6WGX9_SETVI</name>
<sequence length="41" mass="4824">MLISVSFAVFFVYYCSTRSSSSTVHECPYQLRKVLYINVQR</sequence>
<feature type="chain" id="PRO_5020753401" evidence="1">
    <location>
        <begin position="18"/>
        <end position="41"/>
    </location>
</feature>
<keyword evidence="3" id="KW-1185">Reference proteome</keyword>
<dbReference type="AlphaFoldDB" id="A0A4U6WGX9"/>
<organism evidence="2 3">
    <name type="scientific">Setaria viridis</name>
    <name type="common">Green bristlegrass</name>
    <name type="synonym">Setaria italica subsp. viridis</name>
    <dbReference type="NCBI Taxonomy" id="4556"/>
    <lineage>
        <taxon>Eukaryota</taxon>
        <taxon>Viridiplantae</taxon>
        <taxon>Streptophyta</taxon>
        <taxon>Embryophyta</taxon>
        <taxon>Tracheophyta</taxon>
        <taxon>Spermatophyta</taxon>
        <taxon>Magnoliopsida</taxon>
        <taxon>Liliopsida</taxon>
        <taxon>Poales</taxon>
        <taxon>Poaceae</taxon>
        <taxon>PACMAD clade</taxon>
        <taxon>Panicoideae</taxon>
        <taxon>Panicodae</taxon>
        <taxon>Paniceae</taxon>
        <taxon>Cenchrinae</taxon>
        <taxon>Setaria</taxon>
    </lineage>
</organism>
<feature type="signal peptide" evidence="1">
    <location>
        <begin position="1"/>
        <end position="17"/>
    </location>
</feature>
<dbReference type="Gramene" id="TKW41992">
    <property type="protein sequence ID" value="TKW41992"/>
    <property type="gene ID" value="SEVIR_1G354550v2"/>
</dbReference>
<accession>A0A4U6WGX9</accession>
<reference evidence="2" key="1">
    <citation type="submission" date="2019-03" db="EMBL/GenBank/DDBJ databases">
        <title>WGS assembly of Setaria viridis.</title>
        <authorList>
            <person name="Huang P."/>
            <person name="Jenkins J."/>
            <person name="Grimwood J."/>
            <person name="Barry K."/>
            <person name="Healey A."/>
            <person name="Mamidi S."/>
            <person name="Sreedasyam A."/>
            <person name="Shu S."/>
            <person name="Feldman M."/>
            <person name="Wu J."/>
            <person name="Yu Y."/>
            <person name="Chen C."/>
            <person name="Johnson J."/>
            <person name="Rokhsar D."/>
            <person name="Baxter I."/>
            <person name="Schmutz J."/>
            <person name="Brutnell T."/>
            <person name="Kellogg E."/>
        </authorList>
    </citation>
    <scope>NUCLEOTIDE SEQUENCE [LARGE SCALE GENOMIC DNA]</scope>
</reference>